<dbReference type="InterPro" id="IPR003615">
    <property type="entry name" value="HNH_nuc"/>
</dbReference>
<name>A0A6M3LJD5_9ZZZZ</name>
<accession>A0A6M3LJD5</accession>
<proteinExistence type="predicted"/>
<dbReference type="GO" id="GO:0004519">
    <property type="term" value="F:endonuclease activity"/>
    <property type="evidence" value="ECO:0007669"/>
    <property type="project" value="UniProtKB-KW"/>
</dbReference>
<sequence>MPVRRTERALKRAKTKKTKGTRKPKTAKEVLEDDLDELWSKAVKKRDGYKCVRCGKPAVHAHHIFSRRHKRTRWDVRNGIALCFRDHFYFVKSSEIDDKKEYIELIEKQLREYQSTVYYLRRESQSVWKPTMDDLLELKDRLKEEL</sequence>
<keyword evidence="3" id="KW-0378">Hydrolase</keyword>
<gene>
    <name evidence="3" type="ORF">MM415B05382_0007</name>
</gene>
<feature type="region of interest" description="Disordered" evidence="1">
    <location>
        <begin position="1"/>
        <end position="26"/>
    </location>
</feature>
<feature type="compositionally biased region" description="Basic residues" evidence="1">
    <location>
        <begin position="11"/>
        <end position="25"/>
    </location>
</feature>
<protein>
    <submittedName>
        <fullName evidence="3">Putative HNH endonuclease</fullName>
    </submittedName>
</protein>
<keyword evidence="3" id="KW-0540">Nuclease</keyword>
<organism evidence="3">
    <name type="scientific">viral metagenome</name>
    <dbReference type="NCBI Taxonomy" id="1070528"/>
    <lineage>
        <taxon>unclassified sequences</taxon>
        <taxon>metagenomes</taxon>
        <taxon>organismal metagenomes</taxon>
    </lineage>
</organism>
<feature type="domain" description="HNH nuclease" evidence="2">
    <location>
        <begin position="38"/>
        <end position="88"/>
    </location>
</feature>
<feature type="compositionally biased region" description="Basic and acidic residues" evidence="1">
    <location>
        <begin position="1"/>
        <end position="10"/>
    </location>
</feature>
<reference evidence="3" key="1">
    <citation type="submission" date="2020-03" db="EMBL/GenBank/DDBJ databases">
        <title>The deep terrestrial virosphere.</title>
        <authorList>
            <person name="Holmfeldt K."/>
            <person name="Nilsson E."/>
            <person name="Simone D."/>
            <person name="Lopez-Fernandez M."/>
            <person name="Wu X."/>
            <person name="de Brujin I."/>
            <person name="Lundin D."/>
            <person name="Andersson A."/>
            <person name="Bertilsson S."/>
            <person name="Dopson M."/>
        </authorList>
    </citation>
    <scope>NUCLEOTIDE SEQUENCE</scope>
    <source>
        <strain evidence="3">MM415B05382</strain>
    </source>
</reference>
<dbReference type="SMART" id="SM00507">
    <property type="entry name" value="HNHc"/>
    <property type="match status" value="1"/>
</dbReference>
<dbReference type="EMBL" id="MT143314">
    <property type="protein sequence ID" value="QJA95437.1"/>
    <property type="molecule type" value="Genomic_DNA"/>
</dbReference>
<evidence type="ECO:0000259" key="2">
    <source>
        <dbReference type="SMART" id="SM00507"/>
    </source>
</evidence>
<evidence type="ECO:0000313" key="3">
    <source>
        <dbReference type="EMBL" id="QJA95437.1"/>
    </source>
</evidence>
<evidence type="ECO:0000256" key="1">
    <source>
        <dbReference type="SAM" id="MobiDB-lite"/>
    </source>
</evidence>
<dbReference type="AlphaFoldDB" id="A0A6M3LJD5"/>
<keyword evidence="3" id="KW-0255">Endonuclease</keyword>